<proteinExistence type="predicted"/>
<reference evidence="1 2" key="1">
    <citation type="submission" date="2023-11" db="EMBL/GenBank/DDBJ databases">
        <title>Halocaridina rubra genome assembly.</title>
        <authorList>
            <person name="Smith C."/>
        </authorList>
    </citation>
    <scope>NUCLEOTIDE SEQUENCE [LARGE SCALE GENOMIC DNA]</scope>
    <source>
        <strain evidence="1">EP-1</strain>
        <tissue evidence="1">Whole</tissue>
    </source>
</reference>
<comment type="caution">
    <text evidence="1">The sequence shown here is derived from an EMBL/GenBank/DDBJ whole genome shotgun (WGS) entry which is preliminary data.</text>
</comment>
<gene>
    <name evidence="1" type="ORF">SK128_019355</name>
</gene>
<sequence length="98" mass="10968">MIEGSAIDGLPLSKVKWDGIKPNGGFNISLAKEKKIASSRTSCTSLESTKRERQEKGPFSPFLHEFFPFVKGHLPFLDIFSCHRFTSLVTELAIFHAI</sequence>
<evidence type="ECO:0000313" key="1">
    <source>
        <dbReference type="EMBL" id="KAK7085313.1"/>
    </source>
</evidence>
<evidence type="ECO:0000313" key="2">
    <source>
        <dbReference type="Proteomes" id="UP001381693"/>
    </source>
</evidence>
<organism evidence="1 2">
    <name type="scientific">Halocaridina rubra</name>
    <name type="common">Hawaiian red shrimp</name>
    <dbReference type="NCBI Taxonomy" id="373956"/>
    <lineage>
        <taxon>Eukaryota</taxon>
        <taxon>Metazoa</taxon>
        <taxon>Ecdysozoa</taxon>
        <taxon>Arthropoda</taxon>
        <taxon>Crustacea</taxon>
        <taxon>Multicrustacea</taxon>
        <taxon>Malacostraca</taxon>
        <taxon>Eumalacostraca</taxon>
        <taxon>Eucarida</taxon>
        <taxon>Decapoda</taxon>
        <taxon>Pleocyemata</taxon>
        <taxon>Caridea</taxon>
        <taxon>Atyoidea</taxon>
        <taxon>Atyidae</taxon>
        <taxon>Halocaridina</taxon>
    </lineage>
</organism>
<keyword evidence="2" id="KW-1185">Reference proteome</keyword>
<dbReference type="AlphaFoldDB" id="A0AAN9AE22"/>
<protein>
    <submittedName>
        <fullName evidence="1">Uncharacterized protein</fullName>
    </submittedName>
</protein>
<dbReference type="EMBL" id="JAXCGZ010001222">
    <property type="protein sequence ID" value="KAK7085313.1"/>
    <property type="molecule type" value="Genomic_DNA"/>
</dbReference>
<dbReference type="Proteomes" id="UP001381693">
    <property type="component" value="Unassembled WGS sequence"/>
</dbReference>
<accession>A0AAN9AE22</accession>
<name>A0AAN9AE22_HALRR</name>